<accession>A0A4R1K9I0</accession>
<evidence type="ECO:0000313" key="3">
    <source>
        <dbReference type="EMBL" id="TCK61046.1"/>
    </source>
</evidence>
<dbReference type="EC" id="2.6.1.-" evidence="1"/>
<protein>
    <recommendedName>
        <fullName evidence="1">Aminotransferase</fullName>
        <ecNumber evidence="1">2.6.1.-</ecNumber>
    </recommendedName>
</protein>
<evidence type="ECO:0000256" key="1">
    <source>
        <dbReference type="RuleBase" id="RU000481"/>
    </source>
</evidence>
<dbReference type="InterPro" id="IPR015422">
    <property type="entry name" value="PyrdxlP-dep_Trfase_small"/>
</dbReference>
<proteinExistence type="inferred from homology"/>
<dbReference type="InterPro" id="IPR004838">
    <property type="entry name" value="NHTrfase_class1_PyrdxlP-BS"/>
</dbReference>
<dbReference type="RefSeq" id="WP_132873898.1">
    <property type="nucleotide sequence ID" value="NZ_SMGG01000004.1"/>
</dbReference>
<evidence type="ECO:0000259" key="2">
    <source>
        <dbReference type="Pfam" id="PF00155"/>
    </source>
</evidence>
<comment type="similarity">
    <text evidence="1">Belongs to the class-I pyridoxal-phosphate-dependent aminotransferase family.</text>
</comment>
<dbReference type="Pfam" id="PF00155">
    <property type="entry name" value="Aminotran_1_2"/>
    <property type="match status" value="1"/>
</dbReference>
<dbReference type="SUPFAM" id="SSF53383">
    <property type="entry name" value="PLP-dependent transferases"/>
    <property type="match status" value="1"/>
</dbReference>
<dbReference type="GO" id="GO:0030170">
    <property type="term" value="F:pyridoxal phosphate binding"/>
    <property type="evidence" value="ECO:0007669"/>
    <property type="project" value="InterPro"/>
</dbReference>
<dbReference type="Proteomes" id="UP000294614">
    <property type="component" value="Unassembled WGS sequence"/>
</dbReference>
<dbReference type="EMBL" id="SMGG01000004">
    <property type="protein sequence ID" value="TCK61046.1"/>
    <property type="molecule type" value="Genomic_DNA"/>
</dbReference>
<dbReference type="InterPro" id="IPR015424">
    <property type="entry name" value="PyrdxlP-dep_Trfase"/>
</dbReference>
<dbReference type="InterPro" id="IPR015421">
    <property type="entry name" value="PyrdxlP-dep_Trfase_major"/>
</dbReference>
<dbReference type="GO" id="GO:0008483">
    <property type="term" value="F:transaminase activity"/>
    <property type="evidence" value="ECO:0007669"/>
    <property type="project" value="UniProtKB-KW"/>
</dbReference>
<dbReference type="PANTHER" id="PTHR42885">
    <property type="entry name" value="HISTIDINOL-PHOSPHATE AMINOTRANSFERASE-RELATED"/>
    <property type="match status" value="1"/>
</dbReference>
<dbReference type="CDD" id="cd00609">
    <property type="entry name" value="AAT_like"/>
    <property type="match status" value="1"/>
</dbReference>
<keyword evidence="1" id="KW-0808">Transferase</keyword>
<dbReference type="AlphaFoldDB" id="A0A4R1K9I0"/>
<evidence type="ECO:0000313" key="4">
    <source>
        <dbReference type="Proteomes" id="UP000294614"/>
    </source>
</evidence>
<feature type="domain" description="Aminotransferase class I/classII large" evidence="2">
    <location>
        <begin position="23"/>
        <end position="333"/>
    </location>
</feature>
<keyword evidence="1" id="KW-0032">Aminotransferase</keyword>
<dbReference type="InterPro" id="IPR004839">
    <property type="entry name" value="Aminotransferase_I/II_large"/>
</dbReference>
<name>A0A4R1K9I0_9BACT</name>
<dbReference type="PROSITE" id="PS00105">
    <property type="entry name" value="AA_TRANSFER_CLASS_1"/>
    <property type="match status" value="1"/>
</dbReference>
<dbReference type="OrthoDB" id="9813612at2"/>
<dbReference type="Gene3D" id="3.90.1150.10">
    <property type="entry name" value="Aspartate Aminotransferase, domain 1"/>
    <property type="match status" value="1"/>
</dbReference>
<comment type="cofactor">
    <cofactor evidence="1">
        <name>pyridoxal 5'-phosphate</name>
        <dbReference type="ChEBI" id="CHEBI:597326"/>
    </cofactor>
</comment>
<dbReference type="Gene3D" id="3.40.640.10">
    <property type="entry name" value="Type I PLP-dependent aspartate aminotransferase-like (Major domain)"/>
    <property type="match status" value="1"/>
</dbReference>
<reference evidence="3 4" key="1">
    <citation type="submission" date="2019-03" db="EMBL/GenBank/DDBJ databases">
        <title>Genomic Encyclopedia of Type Strains, Phase IV (KMG-IV): sequencing the most valuable type-strain genomes for metagenomic binning, comparative biology and taxonomic classification.</title>
        <authorList>
            <person name="Goeker M."/>
        </authorList>
    </citation>
    <scope>NUCLEOTIDE SEQUENCE [LARGE SCALE GENOMIC DNA]</scope>
    <source>
        <strain evidence="3 4">DSM 24984</strain>
    </source>
</reference>
<keyword evidence="4" id="KW-1185">Reference proteome</keyword>
<sequence length="352" mass="39758">MVMYGHGGNVYSAAKAAGCHVDEIIDLSSNVSPFTPDSLLKGINIKSTIARLPEPYSLSLVSEIAKYHDVPEDTIIAGSGSSEFIQKICSLNTKKRALIIQPTYIDYMKQAELAEMQVCGCIMCGKKNFAFDENEILQCLPETAVCFICNPNNPTGTLIPKDEILFLADMFKKTLFVIDESYIDFCTDNNHTLIGCQQSNIVVLRSFSKAYGVAGLRAGYVYTQNRHLMAELKKAVSPWSLNSLAQEVCKRALNEDMRPYFDKIQNIKKQTIKRLSENENLEVIIGHANYMLIKLKKSDAASFCEYMLNHKILVRNCSNFVGLSDKYIRIAVREQIHMDTFCRLAEVYFRIY</sequence>
<organism evidence="3 4">
    <name type="scientific">Seleniivibrio woodruffii</name>
    <dbReference type="NCBI Taxonomy" id="1078050"/>
    <lineage>
        <taxon>Bacteria</taxon>
        <taxon>Pseudomonadati</taxon>
        <taxon>Deferribacterota</taxon>
        <taxon>Deferribacteres</taxon>
        <taxon>Deferribacterales</taxon>
        <taxon>Geovibrionaceae</taxon>
        <taxon>Seleniivibrio</taxon>
    </lineage>
</organism>
<gene>
    <name evidence="3" type="ORF">C8D98_1928</name>
</gene>
<comment type="caution">
    <text evidence="3">The sequence shown here is derived from an EMBL/GenBank/DDBJ whole genome shotgun (WGS) entry which is preliminary data.</text>
</comment>